<dbReference type="GeneID" id="20834618"/>
<name>A0A0U1XI43_9HEMI</name>
<protein>
    <submittedName>
        <fullName evidence="2">ATP synthase F0 subunit 8</fullName>
    </submittedName>
</protein>
<proteinExistence type="predicted"/>
<keyword evidence="1" id="KW-1133">Transmembrane helix</keyword>
<keyword evidence="1" id="KW-0472">Membrane</keyword>
<sequence>MPQMFPSPLIILFIYFLSIMLVLTTSVYFNKIPSLNKTSLKNKNLHFKW</sequence>
<evidence type="ECO:0000256" key="1">
    <source>
        <dbReference type="SAM" id="Phobius"/>
    </source>
</evidence>
<keyword evidence="2" id="KW-0496">Mitochondrion</keyword>
<dbReference type="RefSeq" id="YP_009093733.1">
    <property type="nucleotide sequence ID" value="NC_025329.1"/>
</dbReference>
<dbReference type="EMBL" id="KM035420">
    <property type="protein sequence ID" value="AIS38307.1"/>
    <property type="molecule type" value="Genomic_DNA"/>
</dbReference>
<reference evidence="2" key="1">
    <citation type="journal article" date="2014" name="Mitochondrial DNA">
        <title>The complete mitochondrial genome of Hemiodoecus leai (Hemiptera: Coleorrhyncha: Peloridiidae).</title>
        <authorList>
            <person name="Gao J."/>
            <person name="Liang A."/>
        </authorList>
    </citation>
    <scope>NUCLEOTIDE SEQUENCE</scope>
</reference>
<gene>
    <name evidence="2" type="primary">ATP8</name>
</gene>
<organism evidence="2">
    <name type="scientific">Hemiodoecus leai</name>
    <dbReference type="NCBI Taxonomy" id="1254501"/>
    <lineage>
        <taxon>Eukaryota</taxon>
        <taxon>Metazoa</taxon>
        <taxon>Ecdysozoa</taxon>
        <taxon>Arthropoda</taxon>
        <taxon>Hexapoda</taxon>
        <taxon>Insecta</taxon>
        <taxon>Pterygota</taxon>
        <taxon>Neoptera</taxon>
        <taxon>Paraneoptera</taxon>
        <taxon>Hemiptera</taxon>
        <taxon>Coleorrhyncha</taxon>
        <taxon>Peloridiidae</taxon>
        <taxon>Hemiodoecus</taxon>
    </lineage>
</organism>
<dbReference type="AlphaFoldDB" id="A0A0U1XI43"/>
<dbReference type="CTD" id="4509"/>
<keyword evidence="1" id="KW-0812">Transmembrane</keyword>
<geneLocation type="mitochondrion" evidence="2"/>
<accession>A0A0U1XI43</accession>
<feature type="transmembrane region" description="Helical" evidence="1">
    <location>
        <begin position="6"/>
        <end position="29"/>
    </location>
</feature>
<evidence type="ECO:0000313" key="2">
    <source>
        <dbReference type="EMBL" id="AIS38307.1"/>
    </source>
</evidence>